<dbReference type="AlphaFoldDB" id="A0A4V2V030"/>
<feature type="transmembrane region" description="Helical" evidence="9">
    <location>
        <begin position="183"/>
        <end position="203"/>
    </location>
</feature>
<gene>
    <name evidence="12" type="ORF">EDC22_101530</name>
</gene>
<feature type="domain" description="ABC transmembrane type-1" evidence="11">
    <location>
        <begin position="40"/>
        <end position="327"/>
    </location>
</feature>
<dbReference type="PANTHER" id="PTHR43394">
    <property type="entry name" value="ATP-DEPENDENT PERMEASE MDL1, MITOCHONDRIAL"/>
    <property type="match status" value="1"/>
</dbReference>
<keyword evidence="4 9" id="KW-0812">Transmembrane</keyword>
<evidence type="ECO:0000256" key="2">
    <source>
        <dbReference type="ARBA" id="ARBA00005417"/>
    </source>
</evidence>
<feature type="transmembrane region" description="Helical" evidence="9">
    <location>
        <begin position="156"/>
        <end position="177"/>
    </location>
</feature>
<proteinExistence type="inferred from homology"/>
<dbReference type="FunFam" id="3.40.50.300:FF:000287">
    <property type="entry name" value="Multidrug ABC transporter ATP-binding protein"/>
    <property type="match status" value="1"/>
</dbReference>
<organism evidence="12 13">
    <name type="scientific">Tepidamorphus gemmatus</name>
    <dbReference type="NCBI Taxonomy" id="747076"/>
    <lineage>
        <taxon>Bacteria</taxon>
        <taxon>Pseudomonadati</taxon>
        <taxon>Pseudomonadota</taxon>
        <taxon>Alphaproteobacteria</taxon>
        <taxon>Hyphomicrobiales</taxon>
        <taxon>Tepidamorphaceae</taxon>
        <taxon>Tepidamorphus</taxon>
    </lineage>
</organism>
<evidence type="ECO:0000256" key="5">
    <source>
        <dbReference type="ARBA" id="ARBA00022741"/>
    </source>
</evidence>
<dbReference type="PROSITE" id="PS00211">
    <property type="entry name" value="ABC_TRANSPORTER_1"/>
    <property type="match status" value="1"/>
</dbReference>
<keyword evidence="7 9" id="KW-1133">Transmembrane helix</keyword>
<reference evidence="12 13" key="1">
    <citation type="submission" date="2019-03" db="EMBL/GenBank/DDBJ databases">
        <title>Genomic Encyclopedia of Type Strains, Phase IV (KMG-IV): sequencing the most valuable type-strain genomes for metagenomic binning, comparative biology and taxonomic classification.</title>
        <authorList>
            <person name="Goeker M."/>
        </authorList>
    </citation>
    <scope>NUCLEOTIDE SEQUENCE [LARGE SCALE GENOMIC DNA]</scope>
    <source>
        <strain evidence="12 13">DSM 19345</strain>
    </source>
</reference>
<dbReference type="InterPro" id="IPR027417">
    <property type="entry name" value="P-loop_NTPase"/>
</dbReference>
<dbReference type="InterPro" id="IPR039421">
    <property type="entry name" value="Type_1_exporter"/>
</dbReference>
<dbReference type="Gene3D" id="3.40.50.300">
    <property type="entry name" value="P-loop containing nucleotide triphosphate hydrolases"/>
    <property type="match status" value="1"/>
</dbReference>
<keyword evidence="6 12" id="KW-0067">ATP-binding</keyword>
<dbReference type="FunFam" id="1.20.1560.10:FF:000070">
    <property type="entry name" value="Multidrug ABC transporter ATP-binding protein"/>
    <property type="match status" value="1"/>
</dbReference>
<feature type="transmembrane region" description="Helical" evidence="9">
    <location>
        <begin position="38"/>
        <end position="60"/>
    </location>
</feature>
<dbReference type="InterPro" id="IPR003439">
    <property type="entry name" value="ABC_transporter-like_ATP-bd"/>
</dbReference>
<evidence type="ECO:0000256" key="6">
    <source>
        <dbReference type="ARBA" id="ARBA00022840"/>
    </source>
</evidence>
<evidence type="ECO:0000256" key="4">
    <source>
        <dbReference type="ARBA" id="ARBA00022692"/>
    </source>
</evidence>
<dbReference type="PANTHER" id="PTHR43394:SF1">
    <property type="entry name" value="ATP-BINDING CASSETTE SUB-FAMILY B MEMBER 10, MITOCHONDRIAL"/>
    <property type="match status" value="1"/>
</dbReference>
<evidence type="ECO:0000256" key="8">
    <source>
        <dbReference type="ARBA" id="ARBA00023136"/>
    </source>
</evidence>
<dbReference type="SUPFAM" id="SSF90123">
    <property type="entry name" value="ABC transporter transmembrane region"/>
    <property type="match status" value="1"/>
</dbReference>
<dbReference type="RefSeq" id="WP_132805022.1">
    <property type="nucleotide sequence ID" value="NZ_SMAK01000001.1"/>
</dbReference>
<feature type="transmembrane region" description="Helical" evidence="9">
    <location>
        <begin position="80"/>
        <end position="97"/>
    </location>
</feature>
<dbReference type="PROSITE" id="PS50893">
    <property type="entry name" value="ABC_TRANSPORTER_2"/>
    <property type="match status" value="1"/>
</dbReference>
<dbReference type="InterPro" id="IPR003593">
    <property type="entry name" value="AAA+_ATPase"/>
</dbReference>
<dbReference type="SMART" id="SM00382">
    <property type="entry name" value="AAA"/>
    <property type="match status" value="1"/>
</dbReference>
<dbReference type="GO" id="GO:0016887">
    <property type="term" value="F:ATP hydrolysis activity"/>
    <property type="evidence" value="ECO:0007669"/>
    <property type="project" value="InterPro"/>
</dbReference>
<dbReference type="Proteomes" id="UP000295678">
    <property type="component" value="Unassembled WGS sequence"/>
</dbReference>
<name>A0A4V2V030_9HYPH</name>
<sequence>MFRYFETIIKPTATPQRPPPPEGLVAFYWHFARQAKGLFALLLVVEVLLALSDAAVPWIIGRLVTMVTTIPAERFLAETWPTLLAMAALILIARPAATVARSVVSNQALSAPFSSLVRWQSHYHVVRQSWGFFQNDFAGRISNRVMQTGFALRESLTSAITAVWYIVVYGITAIVMLGAADLWLALPVVLWFAAYVAMLVYFVPRMRERSRRQSEARSALMGRIVDSYTNILTVKLFARPREEDDFVRSGVDRHTDRVAEQLRLFTGFSGVLSLINAALIAGSGALSIWLWTLGKVEVGAIATALPLTFQLTNMSRWIAFQITSIFEQIGVVQEGMQTIARPISLTDRPGAAELKVERGEIVFENVTFGYGRDNGVIENLSLVVRPGEKIGIVGRSGAGKSTLVHLLLRFFDPEQGRILIDGQDIAAVTQESLRAAISMVTQDTSLLHRSIRDNIAYGRPGASQAEVERAARLAHADEFIRSAVDWKGRTGYDAHVGERGVKLSGGQRQRIAIARVILRDSPILVLDEATSALDSEIEAAIQSSLETLMADKTVIAIAHRLSTINRMDRLVVMDAGRIVEAGTHAELLARDGHYARLWRRQSGGFLGTGEEADPAAAAE</sequence>
<dbReference type="InterPro" id="IPR011527">
    <property type="entry name" value="ABC1_TM_dom"/>
</dbReference>
<dbReference type="GO" id="GO:0005886">
    <property type="term" value="C:plasma membrane"/>
    <property type="evidence" value="ECO:0007669"/>
    <property type="project" value="UniProtKB-SubCell"/>
</dbReference>
<comment type="caution">
    <text evidence="12">The sequence shown here is derived from an EMBL/GenBank/DDBJ whole genome shotgun (WGS) entry which is preliminary data.</text>
</comment>
<keyword evidence="13" id="KW-1185">Reference proteome</keyword>
<evidence type="ECO:0000313" key="12">
    <source>
        <dbReference type="EMBL" id="TCT13659.1"/>
    </source>
</evidence>
<comment type="subcellular location">
    <subcellularLocation>
        <location evidence="1">Cell membrane</location>
        <topology evidence="1">Multi-pass membrane protein</topology>
    </subcellularLocation>
</comment>
<dbReference type="Gene3D" id="1.20.1560.10">
    <property type="entry name" value="ABC transporter type 1, transmembrane domain"/>
    <property type="match status" value="1"/>
</dbReference>
<keyword evidence="5" id="KW-0547">Nucleotide-binding</keyword>
<dbReference type="InterPro" id="IPR036640">
    <property type="entry name" value="ABC1_TM_sf"/>
</dbReference>
<accession>A0A4V2V030</accession>
<evidence type="ECO:0000256" key="9">
    <source>
        <dbReference type="SAM" id="Phobius"/>
    </source>
</evidence>
<evidence type="ECO:0000256" key="1">
    <source>
        <dbReference type="ARBA" id="ARBA00004651"/>
    </source>
</evidence>
<evidence type="ECO:0000259" key="11">
    <source>
        <dbReference type="PROSITE" id="PS50929"/>
    </source>
</evidence>
<dbReference type="GO" id="GO:0005524">
    <property type="term" value="F:ATP binding"/>
    <property type="evidence" value="ECO:0007669"/>
    <property type="project" value="UniProtKB-KW"/>
</dbReference>
<evidence type="ECO:0000259" key="10">
    <source>
        <dbReference type="PROSITE" id="PS50893"/>
    </source>
</evidence>
<feature type="transmembrane region" description="Helical" evidence="9">
    <location>
        <begin position="262"/>
        <end position="282"/>
    </location>
</feature>
<comment type="similarity">
    <text evidence="2">Belongs to the ABC transporter superfamily.</text>
</comment>
<dbReference type="Pfam" id="PF00664">
    <property type="entry name" value="ABC_membrane"/>
    <property type="match status" value="1"/>
</dbReference>
<keyword evidence="3" id="KW-0813">Transport</keyword>
<dbReference type="GO" id="GO:0015421">
    <property type="term" value="F:ABC-type oligopeptide transporter activity"/>
    <property type="evidence" value="ECO:0007669"/>
    <property type="project" value="TreeGrafter"/>
</dbReference>
<evidence type="ECO:0000256" key="3">
    <source>
        <dbReference type="ARBA" id="ARBA00022448"/>
    </source>
</evidence>
<dbReference type="EMBL" id="SMAK01000001">
    <property type="protein sequence ID" value="TCT13659.1"/>
    <property type="molecule type" value="Genomic_DNA"/>
</dbReference>
<dbReference type="InterPro" id="IPR017871">
    <property type="entry name" value="ABC_transporter-like_CS"/>
</dbReference>
<evidence type="ECO:0000256" key="7">
    <source>
        <dbReference type="ARBA" id="ARBA00022989"/>
    </source>
</evidence>
<dbReference type="Pfam" id="PF00005">
    <property type="entry name" value="ABC_tran"/>
    <property type="match status" value="1"/>
</dbReference>
<dbReference type="SUPFAM" id="SSF52540">
    <property type="entry name" value="P-loop containing nucleoside triphosphate hydrolases"/>
    <property type="match status" value="1"/>
</dbReference>
<dbReference type="OrthoDB" id="9804259at2"/>
<protein>
    <submittedName>
        <fullName evidence="12">ATP-binding cassette subfamily B multidrug efflux pump</fullName>
    </submittedName>
</protein>
<keyword evidence="8 9" id="KW-0472">Membrane</keyword>
<evidence type="ECO:0000313" key="13">
    <source>
        <dbReference type="Proteomes" id="UP000295678"/>
    </source>
</evidence>
<dbReference type="PROSITE" id="PS50929">
    <property type="entry name" value="ABC_TM1F"/>
    <property type="match status" value="1"/>
</dbReference>
<feature type="domain" description="ABC transporter" evidence="10">
    <location>
        <begin position="361"/>
        <end position="600"/>
    </location>
</feature>